<gene>
    <name evidence="10" type="primary">secY</name>
    <name evidence="14" type="ORF">COV74_06840</name>
</gene>
<feature type="transmembrane region" description="Helical" evidence="10">
    <location>
        <begin position="158"/>
        <end position="177"/>
    </location>
</feature>
<comment type="function">
    <text evidence="10 11">The central subunit of the protein translocation channel SecYEG. Consists of two halves formed by TMs 1-5 and 6-10. These two domains form a lateral gate at the front which open onto the bilayer between TMs 2 and 7, and are clamped together by SecE at the back. The channel is closed by both a pore ring composed of hydrophobic SecY resides and a short helix (helix 2A) on the extracellular side of the membrane which forms a plug. The plug probably moves laterally to allow the channel to open. The ring and the pore may move independently.</text>
</comment>
<proteinExistence type="inferred from homology"/>
<comment type="subcellular location">
    <subcellularLocation>
        <location evidence="10">Cell membrane</location>
        <topology evidence="10">Multi-pass membrane protein</topology>
    </subcellularLocation>
    <subcellularLocation>
        <location evidence="1 12">Membrane</location>
        <topology evidence="1 12">Multi-pass membrane protein</topology>
    </subcellularLocation>
</comment>
<evidence type="ECO:0000313" key="15">
    <source>
        <dbReference type="Proteomes" id="UP000230859"/>
    </source>
</evidence>
<dbReference type="FunFam" id="1.10.3370.10:FF:000001">
    <property type="entry name" value="Preprotein translocase subunit SecY"/>
    <property type="match status" value="1"/>
</dbReference>
<dbReference type="Gene3D" id="1.10.3370.10">
    <property type="entry name" value="SecY subunit domain"/>
    <property type="match status" value="1"/>
</dbReference>
<evidence type="ECO:0000256" key="10">
    <source>
        <dbReference type="HAMAP-Rule" id="MF_01465"/>
    </source>
</evidence>
<dbReference type="EMBL" id="PCVY01000058">
    <property type="protein sequence ID" value="PIQ85881.1"/>
    <property type="molecule type" value="Genomic_DNA"/>
</dbReference>
<dbReference type="PROSITE" id="PS00756">
    <property type="entry name" value="SECY_2"/>
    <property type="match status" value="1"/>
</dbReference>
<dbReference type="GO" id="GO:0065002">
    <property type="term" value="P:intracellular protein transmembrane transport"/>
    <property type="evidence" value="ECO:0007669"/>
    <property type="project" value="UniProtKB-UniRule"/>
</dbReference>
<keyword evidence="8 10" id="KW-0472">Membrane</keyword>
<evidence type="ECO:0000256" key="5">
    <source>
        <dbReference type="ARBA" id="ARBA00022927"/>
    </source>
</evidence>
<feature type="transmembrane region" description="Helical" evidence="10">
    <location>
        <begin position="281"/>
        <end position="301"/>
    </location>
</feature>
<comment type="subunit">
    <text evidence="10">Component of the Sec protein translocase complex. Heterotrimer consisting of SecY, SecE and SecG subunits. The heterotrimers can form oligomers, although 1 heterotrimer is thought to be able to translocate proteins. Interacts with the ribosome. Interacts with SecDF, and other proteins may be involved. Interacts with SecA.</text>
</comment>
<dbReference type="PANTHER" id="PTHR10906">
    <property type="entry name" value="SECY/SEC61-ALPHA FAMILY MEMBER"/>
    <property type="match status" value="1"/>
</dbReference>
<evidence type="ECO:0000256" key="11">
    <source>
        <dbReference type="RuleBase" id="RU000537"/>
    </source>
</evidence>
<feature type="transmembrane region" description="Helical" evidence="10">
    <location>
        <begin position="377"/>
        <end position="395"/>
    </location>
</feature>
<evidence type="ECO:0000256" key="9">
    <source>
        <dbReference type="ARBA" id="ARBA00039733"/>
    </source>
</evidence>
<dbReference type="AlphaFoldDB" id="A0A2H0LND5"/>
<protein>
    <recommendedName>
        <fullName evidence="9 10">Protein translocase subunit SecY</fullName>
    </recommendedName>
</protein>
<feature type="transmembrane region" description="Helical" evidence="10">
    <location>
        <begin position="119"/>
        <end position="138"/>
    </location>
</feature>
<evidence type="ECO:0000256" key="7">
    <source>
        <dbReference type="ARBA" id="ARBA00023010"/>
    </source>
</evidence>
<keyword evidence="10" id="KW-1003">Cell membrane</keyword>
<evidence type="ECO:0000313" key="14">
    <source>
        <dbReference type="EMBL" id="PIQ85881.1"/>
    </source>
</evidence>
<feature type="transmembrane region" description="Helical" evidence="10">
    <location>
        <begin position="401"/>
        <end position="424"/>
    </location>
</feature>
<evidence type="ECO:0000256" key="12">
    <source>
        <dbReference type="RuleBase" id="RU003484"/>
    </source>
</evidence>
<evidence type="ECO:0000256" key="3">
    <source>
        <dbReference type="ARBA" id="ARBA00022448"/>
    </source>
</evidence>
<dbReference type="Proteomes" id="UP000230859">
    <property type="component" value="Unassembled WGS sequence"/>
</dbReference>
<keyword evidence="6 10" id="KW-1133">Transmembrane helix</keyword>
<dbReference type="SUPFAM" id="SSF103491">
    <property type="entry name" value="Preprotein translocase SecY subunit"/>
    <property type="match status" value="1"/>
</dbReference>
<dbReference type="GO" id="GO:0006605">
    <property type="term" value="P:protein targeting"/>
    <property type="evidence" value="ECO:0007669"/>
    <property type="project" value="UniProtKB-UniRule"/>
</dbReference>
<dbReference type="InterPro" id="IPR030659">
    <property type="entry name" value="SecY_CS"/>
</dbReference>
<sequence>MWRSLGNIFKIPDLRKKVLFTLFIIAIYRVGAHIPTPGIDGNALNQFFQRISGTTGGNLFGIMGLFSGGALQRATIFALGIMPYISSSIIMQLLTVVIPHFEKLAKDGGEEGRKELIQYTRYGTIILALIQTFFISLWLENPNAFQGTVIVPNPGWSFRLMTILTLTTGTAFIMWLAEQIDEAGIGNGMSILITAGIIEAIPTALFQTYILVSPFDPSHQQLAYWKLGLMAILFVVTVVGVILVIQGQRKIPVQYAKQIRGHRVYGGQSTYLPLKVNQAGVIPIIFAQSIILFPATIAGFFPKQGAMRSMATWLSPGSVPYESIYFLLIIFFTFFYTAITFNPIEVSKNLQKYGGFIPGVRPGKNTAEHLDYMMTRIAFSGAIFLGLLAIFPSIVSSPKILNIPFLVASFMGGTGLLIIVGVVLDTMKTIESQLLMRHYEGFVRKGKLRARVR</sequence>
<dbReference type="InterPro" id="IPR023201">
    <property type="entry name" value="SecY_dom_sf"/>
</dbReference>
<dbReference type="PIRSF" id="PIRSF004557">
    <property type="entry name" value="SecY"/>
    <property type="match status" value="1"/>
</dbReference>
<dbReference type="PRINTS" id="PR00303">
    <property type="entry name" value="SECYTRNLCASE"/>
</dbReference>
<dbReference type="Pfam" id="PF00344">
    <property type="entry name" value="SecY"/>
    <property type="match status" value="1"/>
</dbReference>
<dbReference type="HAMAP" id="MF_01465">
    <property type="entry name" value="SecY"/>
    <property type="match status" value="1"/>
</dbReference>
<comment type="similarity">
    <text evidence="2 10 13">Belongs to the SecY/SEC61-alpha family.</text>
</comment>
<evidence type="ECO:0000256" key="4">
    <source>
        <dbReference type="ARBA" id="ARBA00022692"/>
    </source>
</evidence>
<dbReference type="NCBIfam" id="TIGR00967">
    <property type="entry name" value="3a0501s007"/>
    <property type="match status" value="1"/>
</dbReference>
<feature type="transmembrane region" description="Helical" evidence="10">
    <location>
        <begin position="324"/>
        <end position="344"/>
    </location>
</feature>
<dbReference type="InterPro" id="IPR002208">
    <property type="entry name" value="SecY/SEC61-alpha"/>
</dbReference>
<evidence type="ECO:0000256" key="13">
    <source>
        <dbReference type="RuleBase" id="RU004349"/>
    </source>
</evidence>
<accession>A0A2H0LND5</accession>
<feature type="transmembrane region" description="Helical" evidence="10">
    <location>
        <begin position="224"/>
        <end position="245"/>
    </location>
</feature>
<name>A0A2H0LND5_9BACT</name>
<keyword evidence="3 10" id="KW-0813">Transport</keyword>
<keyword evidence="7 10" id="KW-0811">Translocation</keyword>
<evidence type="ECO:0000256" key="6">
    <source>
        <dbReference type="ARBA" id="ARBA00022989"/>
    </source>
</evidence>
<feature type="transmembrane region" description="Helical" evidence="10">
    <location>
        <begin position="189"/>
        <end position="212"/>
    </location>
</feature>
<feature type="transmembrane region" description="Helical" evidence="10">
    <location>
        <begin position="76"/>
        <end position="98"/>
    </location>
</feature>
<evidence type="ECO:0000256" key="1">
    <source>
        <dbReference type="ARBA" id="ARBA00004141"/>
    </source>
</evidence>
<evidence type="ECO:0000256" key="8">
    <source>
        <dbReference type="ARBA" id="ARBA00023136"/>
    </source>
</evidence>
<comment type="caution">
    <text evidence="14">The sequence shown here is derived from an EMBL/GenBank/DDBJ whole genome shotgun (WGS) entry which is preliminary data.</text>
</comment>
<comment type="caution">
    <text evidence="10">Lacks conserved residue(s) required for the propagation of feature annotation.</text>
</comment>
<reference evidence="14 15" key="1">
    <citation type="submission" date="2017-09" db="EMBL/GenBank/DDBJ databases">
        <title>Depth-based differentiation of microbial function through sediment-hosted aquifers and enrichment of novel symbionts in the deep terrestrial subsurface.</title>
        <authorList>
            <person name="Probst A.J."/>
            <person name="Ladd B."/>
            <person name="Jarett J.K."/>
            <person name="Geller-Mcgrath D.E."/>
            <person name="Sieber C.M."/>
            <person name="Emerson J.B."/>
            <person name="Anantharaman K."/>
            <person name="Thomas B.C."/>
            <person name="Malmstrom R."/>
            <person name="Stieglmeier M."/>
            <person name="Klingl A."/>
            <person name="Woyke T."/>
            <person name="Ryan C.M."/>
            <person name="Banfield J.F."/>
        </authorList>
    </citation>
    <scope>NUCLEOTIDE SEQUENCE [LARGE SCALE GENOMIC DNA]</scope>
    <source>
        <strain evidence="14">CG11_big_fil_rev_8_21_14_0_20_45_26</strain>
    </source>
</reference>
<dbReference type="PROSITE" id="PS00755">
    <property type="entry name" value="SECY_1"/>
    <property type="match status" value="1"/>
</dbReference>
<dbReference type="GO" id="GO:0005886">
    <property type="term" value="C:plasma membrane"/>
    <property type="evidence" value="ECO:0007669"/>
    <property type="project" value="UniProtKB-SubCell"/>
</dbReference>
<dbReference type="InterPro" id="IPR026593">
    <property type="entry name" value="SecY"/>
</dbReference>
<organism evidence="14 15">
    <name type="scientific">Candidatus Abzuiibacterium crystallinum</name>
    <dbReference type="NCBI Taxonomy" id="1974748"/>
    <lineage>
        <taxon>Bacteria</taxon>
        <taxon>Pseudomonadati</taxon>
        <taxon>Candidatus Omnitrophota</taxon>
        <taxon>Candidatus Abzuiibacterium</taxon>
    </lineage>
</organism>
<keyword evidence="4 10" id="KW-0812">Transmembrane</keyword>
<evidence type="ECO:0000256" key="2">
    <source>
        <dbReference type="ARBA" id="ARBA00005751"/>
    </source>
</evidence>
<keyword evidence="5 10" id="KW-0653">Protein transport</keyword>
<dbReference type="GO" id="GO:0043952">
    <property type="term" value="P:protein transport by the Sec complex"/>
    <property type="evidence" value="ECO:0007669"/>
    <property type="project" value="UniProtKB-UniRule"/>
</dbReference>